<dbReference type="GO" id="GO:0048544">
    <property type="term" value="P:recognition of pollen"/>
    <property type="evidence" value="ECO:0007669"/>
    <property type="project" value="InterPro"/>
</dbReference>
<dbReference type="InterPro" id="IPR017441">
    <property type="entry name" value="Protein_kinase_ATP_BS"/>
</dbReference>
<evidence type="ECO:0000256" key="12">
    <source>
        <dbReference type="ARBA" id="ARBA00023180"/>
    </source>
</evidence>
<dbReference type="PANTHER" id="PTHR32444:SF89">
    <property type="entry name" value="S GLYCOPROTEIN"/>
    <property type="match status" value="1"/>
</dbReference>
<evidence type="ECO:0000256" key="7">
    <source>
        <dbReference type="ARBA" id="ARBA00022777"/>
    </source>
</evidence>
<evidence type="ECO:0000259" key="21">
    <source>
        <dbReference type="PROSITE" id="PS50948"/>
    </source>
</evidence>
<evidence type="ECO:0000259" key="20">
    <source>
        <dbReference type="PROSITE" id="PS50927"/>
    </source>
</evidence>
<dbReference type="Proteomes" id="UP000195402">
    <property type="component" value="Unassembled WGS sequence"/>
</dbReference>
<dbReference type="GO" id="GO:0004674">
    <property type="term" value="F:protein serine/threonine kinase activity"/>
    <property type="evidence" value="ECO:0007669"/>
    <property type="project" value="UniProtKB-KW"/>
</dbReference>
<reference evidence="22 23" key="1">
    <citation type="journal article" date="2017" name="Mol. Plant">
        <title>The Genome of Medicinal Plant Macleaya cordata Provides New Insights into Benzylisoquinoline Alkaloids Metabolism.</title>
        <authorList>
            <person name="Liu X."/>
            <person name="Liu Y."/>
            <person name="Huang P."/>
            <person name="Ma Y."/>
            <person name="Qing Z."/>
            <person name="Tang Q."/>
            <person name="Cao H."/>
            <person name="Cheng P."/>
            <person name="Zheng Y."/>
            <person name="Yuan Z."/>
            <person name="Zhou Y."/>
            <person name="Liu J."/>
            <person name="Tang Z."/>
            <person name="Zhuo Y."/>
            <person name="Zhang Y."/>
            <person name="Yu L."/>
            <person name="Huang J."/>
            <person name="Yang P."/>
            <person name="Peng Q."/>
            <person name="Zhang J."/>
            <person name="Jiang W."/>
            <person name="Zhang Z."/>
            <person name="Lin K."/>
            <person name="Ro D.K."/>
            <person name="Chen X."/>
            <person name="Xiong X."/>
            <person name="Shang Y."/>
            <person name="Huang S."/>
            <person name="Zeng J."/>
        </authorList>
    </citation>
    <scope>NUCLEOTIDE SEQUENCE [LARGE SCALE GENOMIC DNA]</scope>
    <source>
        <strain evidence="23">cv. BLH2017</strain>
        <tissue evidence="22">Root</tissue>
    </source>
</reference>
<accession>A0A200QBX7</accession>
<name>A0A200QBX7_MACCD</name>
<comment type="catalytic activity">
    <reaction evidence="13 15">
        <text>L-threonyl-[protein] + ATP = O-phospho-L-threonyl-[protein] + ADP + H(+)</text>
        <dbReference type="Rhea" id="RHEA:46608"/>
        <dbReference type="Rhea" id="RHEA-COMP:11060"/>
        <dbReference type="Rhea" id="RHEA-COMP:11605"/>
        <dbReference type="ChEBI" id="CHEBI:15378"/>
        <dbReference type="ChEBI" id="CHEBI:30013"/>
        <dbReference type="ChEBI" id="CHEBI:30616"/>
        <dbReference type="ChEBI" id="CHEBI:61977"/>
        <dbReference type="ChEBI" id="CHEBI:456216"/>
        <dbReference type="EC" id="2.7.11.1"/>
    </reaction>
</comment>
<keyword evidence="11" id="KW-1015">Disulfide bond</keyword>
<keyword evidence="8 15" id="KW-0067">ATP-binding</keyword>
<dbReference type="FunFam" id="2.90.10.10:FF:000004">
    <property type="entry name" value="G-type lectin S-receptor-like serine/threonine-protein kinase"/>
    <property type="match status" value="1"/>
</dbReference>
<evidence type="ECO:0000256" key="18">
    <source>
        <dbReference type="SAM" id="SignalP"/>
    </source>
</evidence>
<dbReference type="SMART" id="SM00220">
    <property type="entry name" value="S_TKc"/>
    <property type="match status" value="1"/>
</dbReference>
<dbReference type="FunFam" id="3.30.200.20:FF:000195">
    <property type="entry name" value="G-type lectin S-receptor-like serine/threonine-protein kinase"/>
    <property type="match status" value="1"/>
</dbReference>
<feature type="chain" id="PRO_5012826387" description="Receptor-like serine/threonine-protein kinase" evidence="18">
    <location>
        <begin position="26"/>
        <end position="865"/>
    </location>
</feature>
<evidence type="ECO:0000259" key="19">
    <source>
        <dbReference type="PROSITE" id="PS50011"/>
    </source>
</evidence>
<dbReference type="SUPFAM" id="SSF56112">
    <property type="entry name" value="Protein kinase-like (PK-like)"/>
    <property type="match status" value="1"/>
</dbReference>
<dbReference type="InterPro" id="IPR000858">
    <property type="entry name" value="S_locus_glycoprot_dom"/>
</dbReference>
<dbReference type="OMA" id="MEPNNTS"/>
<dbReference type="EMBL" id="MVGT01002390">
    <property type="protein sequence ID" value="OVA07964.1"/>
    <property type="molecule type" value="Genomic_DNA"/>
</dbReference>
<feature type="binding site" evidence="16">
    <location>
        <position position="568"/>
    </location>
    <ligand>
        <name>ATP</name>
        <dbReference type="ChEBI" id="CHEBI:30616"/>
    </ligand>
</feature>
<evidence type="ECO:0000256" key="17">
    <source>
        <dbReference type="SAM" id="Phobius"/>
    </source>
</evidence>
<evidence type="ECO:0000256" key="11">
    <source>
        <dbReference type="ARBA" id="ARBA00023157"/>
    </source>
</evidence>
<keyword evidence="12" id="KW-0325">Glycoprotein</keyword>
<evidence type="ECO:0000256" key="14">
    <source>
        <dbReference type="ARBA" id="ARBA00048679"/>
    </source>
</evidence>
<evidence type="ECO:0000313" key="22">
    <source>
        <dbReference type="EMBL" id="OVA07964.1"/>
    </source>
</evidence>
<evidence type="ECO:0000256" key="15">
    <source>
        <dbReference type="PIRNR" id="PIRNR000641"/>
    </source>
</evidence>
<dbReference type="InterPro" id="IPR001245">
    <property type="entry name" value="Ser-Thr/Tyr_kinase_cat_dom"/>
</dbReference>
<evidence type="ECO:0000256" key="9">
    <source>
        <dbReference type="ARBA" id="ARBA00022989"/>
    </source>
</evidence>
<dbReference type="InterPro" id="IPR001480">
    <property type="entry name" value="Bulb-type_lectin_dom"/>
</dbReference>
<dbReference type="Pfam" id="PF11883">
    <property type="entry name" value="DUF3403"/>
    <property type="match status" value="1"/>
</dbReference>
<evidence type="ECO:0000256" key="5">
    <source>
        <dbReference type="ARBA" id="ARBA00022729"/>
    </source>
</evidence>
<evidence type="ECO:0000256" key="2">
    <source>
        <dbReference type="ARBA" id="ARBA00022527"/>
    </source>
</evidence>
<dbReference type="InterPro" id="IPR000719">
    <property type="entry name" value="Prot_kinase_dom"/>
</dbReference>
<comment type="similarity">
    <text evidence="15">Belongs to the protein kinase superfamily. Ser/Thr protein kinase family.</text>
</comment>
<dbReference type="PIRSF" id="PIRSF000641">
    <property type="entry name" value="SRK"/>
    <property type="match status" value="1"/>
</dbReference>
<evidence type="ECO:0000313" key="23">
    <source>
        <dbReference type="Proteomes" id="UP000195402"/>
    </source>
</evidence>
<dbReference type="PROSITE" id="PS50927">
    <property type="entry name" value="BULB_LECTIN"/>
    <property type="match status" value="1"/>
</dbReference>
<evidence type="ECO:0000256" key="16">
    <source>
        <dbReference type="PROSITE-ProRule" id="PRU10141"/>
    </source>
</evidence>
<feature type="domain" description="Protein kinase" evidence="19">
    <location>
        <begin position="540"/>
        <end position="823"/>
    </location>
</feature>
<evidence type="ECO:0000256" key="13">
    <source>
        <dbReference type="ARBA" id="ARBA00047899"/>
    </source>
</evidence>
<keyword evidence="10 17" id="KW-0472">Membrane</keyword>
<dbReference type="InterPro" id="IPR008271">
    <property type="entry name" value="Ser/Thr_kinase_AS"/>
</dbReference>
<dbReference type="InParanoid" id="A0A200QBX7"/>
<dbReference type="SMART" id="SM00473">
    <property type="entry name" value="PAN_AP"/>
    <property type="match status" value="1"/>
</dbReference>
<evidence type="ECO:0000256" key="4">
    <source>
        <dbReference type="ARBA" id="ARBA00022692"/>
    </source>
</evidence>
<keyword evidence="2 15" id="KW-0723">Serine/threonine-protein kinase</keyword>
<evidence type="ECO:0000256" key="1">
    <source>
        <dbReference type="ARBA" id="ARBA00004479"/>
    </source>
</evidence>
<dbReference type="EC" id="2.7.11.1" evidence="15"/>
<dbReference type="InterPro" id="IPR024171">
    <property type="entry name" value="SRK-like_kinase"/>
</dbReference>
<keyword evidence="4 17" id="KW-0812">Transmembrane</keyword>
<gene>
    <name evidence="22" type="ORF">BVC80_1433g9</name>
</gene>
<keyword evidence="7 15" id="KW-0418">Kinase</keyword>
<dbReference type="PROSITE" id="PS50011">
    <property type="entry name" value="PROTEIN_KINASE_DOM"/>
    <property type="match status" value="1"/>
</dbReference>
<dbReference type="GO" id="GO:0016020">
    <property type="term" value="C:membrane"/>
    <property type="evidence" value="ECO:0007669"/>
    <property type="project" value="UniProtKB-SubCell"/>
</dbReference>
<dbReference type="FunFam" id="1.10.510.10:FF:000060">
    <property type="entry name" value="G-type lectin S-receptor-like serine/threonine-protein kinase"/>
    <property type="match status" value="1"/>
</dbReference>
<dbReference type="STRING" id="56857.A0A200QBX7"/>
<feature type="domain" description="Apple" evidence="21">
    <location>
        <begin position="345"/>
        <end position="426"/>
    </location>
</feature>
<organism evidence="22 23">
    <name type="scientific">Macleaya cordata</name>
    <name type="common">Five-seeded plume-poppy</name>
    <name type="synonym">Bocconia cordata</name>
    <dbReference type="NCBI Taxonomy" id="56857"/>
    <lineage>
        <taxon>Eukaryota</taxon>
        <taxon>Viridiplantae</taxon>
        <taxon>Streptophyta</taxon>
        <taxon>Embryophyta</taxon>
        <taxon>Tracheophyta</taxon>
        <taxon>Spermatophyta</taxon>
        <taxon>Magnoliopsida</taxon>
        <taxon>Ranunculales</taxon>
        <taxon>Papaveraceae</taxon>
        <taxon>Papaveroideae</taxon>
        <taxon>Macleaya</taxon>
    </lineage>
</organism>
<protein>
    <recommendedName>
        <fullName evidence="15">Receptor-like serine/threonine-protein kinase</fullName>
        <ecNumber evidence="15">2.7.11.1</ecNumber>
    </recommendedName>
</protein>
<dbReference type="Pfam" id="PF01453">
    <property type="entry name" value="B_lectin"/>
    <property type="match status" value="1"/>
</dbReference>
<keyword evidence="5 18" id="KW-0732">Signal</keyword>
<dbReference type="GO" id="GO:0005524">
    <property type="term" value="F:ATP binding"/>
    <property type="evidence" value="ECO:0007669"/>
    <property type="project" value="UniProtKB-UniRule"/>
</dbReference>
<dbReference type="PROSITE" id="PS50948">
    <property type="entry name" value="PAN"/>
    <property type="match status" value="1"/>
</dbReference>
<dbReference type="Pfam" id="PF08276">
    <property type="entry name" value="PAN_2"/>
    <property type="match status" value="1"/>
</dbReference>
<evidence type="ECO:0000256" key="3">
    <source>
        <dbReference type="ARBA" id="ARBA00022679"/>
    </source>
</evidence>
<comment type="catalytic activity">
    <reaction evidence="14 15">
        <text>L-seryl-[protein] + ATP = O-phospho-L-seryl-[protein] + ADP + H(+)</text>
        <dbReference type="Rhea" id="RHEA:17989"/>
        <dbReference type="Rhea" id="RHEA-COMP:9863"/>
        <dbReference type="Rhea" id="RHEA-COMP:11604"/>
        <dbReference type="ChEBI" id="CHEBI:15378"/>
        <dbReference type="ChEBI" id="CHEBI:29999"/>
        <dbReference type="ChEBI" id="CHEBI:30616"/>
        <dbReference type="ChEBI" id="CHEBI:83421"/>
        <dbReference type="ChEBI" id="CHEBI:456216"/>
        <dbReference type="EC" id="2.7.11.1"/>
    </reaction>
</comment>
<dbReference type="Gene3D" id="1.10.510.10">
    <property type="entry name" value="Transferase(Phosphotransferase) domain 1"/>
    <property type="match status" value="1"/>
</dbReference>
<evidence type="ECO:0000256" key="10">
    <source>
        <dbReference type="ARBA" id="ARBA00023136"/>
    </source>
</evidence>
<dbReference type="PANTHER" id="PTHR32444">
    <property type="entry name" value="BULB-TYPE LECTIN DOMAIN-CONTAINING PROTEIN"/>
    <property type="match status" value="1"/>
</dbReference>
<dbReference type="AlphaFoldDB" id="A0A200QBX7"/>
<dbReference type="SMART" id="SM00108">
    <property type="entry name" value="B_lectin"/>
    <property type="match status" value="1"/>
</dbReference>
<sequence>MRNHYFYYLFWFLNLFILFSKISIAADTLTLTQSLKDRETIVSAQQSFELGFFRPGNSTNRYLGIWYKKISVPTFVWVANRNNPLSDSSGVLKFDERGNLILLNQTSNIIWFSNISRTDVKNPVAQLLDSGNFVIREENDDDDDQENYLWQSFDYPTDTLLPGMKFGKNLKTGLDRILTSWRNTDDPSTGDYTFKIDHHGFPQAFVLNNKIPHYRSGPWNGLQFSGVPEMKANKIFDFNFVLNQEEISYSFILRNESVVSRLVLSLSGTIQRFTWQLNVSNSWNLYWYAPKDQCDTFMECGVYGVCDINEPSLCKCVKGFEPKYPQNFNLRDGSGGCIQKMEYECQNGDGFLKMKNMKLPESSRSFLDIEMSLEDCENECWKNCSCKAYSNSNISSGGSGCVFWVDDLIDLRHYEEGGQDLYVRVAASELEGGSGTNSTSNPDSDTKKKRVTVIVIVTVIPGILLLSLLSYYCFIWKERTVLKSSSRIDDRAASKDKSQDVPSFDVVMPGTSRDQSGEHNDDLELPLFDLGTLATATYNFSVANKLGQGGFGSVYKGTLSDGKQIAVKRLSKNSVQGIEEFKNEVKLIARLQHRNLVRLLGCCIEGEEKMLIYEYMQNRSLDSILFDKAKGSSLDWQKRFNIICGIARGLLYLHQDSRFRIIHRDLKGSNILLDEEMNPRISDFGIARIFGRDQTEANTKKIVGTYGYMAPEYAMDGLFSIKSDVFSFGVLVLEIVSGKKNRGFYDSNNENNLLGYAWNLWREGKGLELMDSNSLKLGESCPTYQVLRCIQIGLLCVQERAQDRPTMCSVVLMLCNDDENAPLPAQPKQPGFCILATPNTNNTETESSSGNFTVNQVTVTTLQGR</sequence>
<dbReference type="Pfam" id="PF07714">
    <property type="entry name" value="PK_Tyr_Ser-Thr"/>
    <property type="match status" value="1"/>
</dbReference>
<evidence type="ECO:0000256" key="8">
    <source>
        <dbReference type="ARBA" id="ARBA00022840"/>
    </source>
</evidence>
<dbReference type="PROSITE" id="PS00108">
    <property type="entry name" value="PROTEIN_KINASE_ST"/>
    <property type="match status" value="1"/>
</dbReference>
<dbReference type="FunCoup" id="A0A200QBX7">
    <property type="interactions" value="479"/>
</dbReference>
<proteinExistence type="inferred from homology"/>
<dbReference type="Pfam" id="PF00954">
    <property type="entry name" value="S_locus_glycop"/>
    <property type="match status" value="1"/>
</dbReference>
<keyword evidence="23" id="KW-1185">Reference proteome</keyword>
<comment type="caution">
    <text evidence="22">The sequence shown here is derived from an EMBL/GenBank/DDBJ whole genome shotgun (WGS) entry which is preliminary data.</text>
</comment>
<dbReference type="SUPFAM" id="SSF51110">
    <property type="entry name" value="alpha-D-mannose-specific plant lectins"/>
    <property type="match status" value="1"/>
</dbReference>
<keyword evidence="9 17" id="KW-1133">Transmembrane helix</keyword>
<dbReference type="CDD" id="cd01098">
    <property type="entry name" value="PAN_AP_plant"/>
    <property type="match status" value="1"/>
</dbReference>
<dbReference type="InterPro" id="IPR003609">
    <property type="entry name" value="Pan_app"/>
</dbReference>
<keyword evidence="3 15" id="KW-0808">Transferase</keyword>
<dbReference type="CDD" id="cd14066">
    <property type="entry name" value="STKc_IRAK"/>
    <property type="match status" value="1"/>
</dbReference>
<dbReference type="GO" id="GO:0106310">
    <property type="term" value="F:protein serine kinase activity"/>
    <property type="evidence" value="ECO:0007669"/>
    <property type="project" value="RHEA"/>
</dbReference>
<dbReference type="Gene3D" id="2.90.10.10">
    <property type="entry name" value="Bulb-type lectin domain"/>
    <property type="match status" value="1"/>
</dbReference>
<dbReference type="CDD" id="cd00028">
    <property type="entry name" value="B_lectin"/>
    <property type="match status" value="1"/>
</dbReference>
<dbReference type="Gene3D" id="3.30.200.20">
    <property type="entry name" value="Phosphorylase Kinase, domain 1"/>
    <property type="match status" value="1"/>
</dbReference>
<keyword evidence="6 15" id="KW-0547">Nucleotide-binding</keyword>
<feature type="domain" description="Bulb-type lectin" evidence="20">
    <location>
        <begin position="26"/>
        <end position="148"/>
    </location>
</feature>
<dbReference type="PROSITE" id="PS00107">
    <property type="entry name" value="PROTEIN_KINASE_ATP"/>
    <property type="match status" value="1"/>
</dbReference>
<dbReference type="OrthoDB" id="785331at2759"/>
<evidence type="ECO:0000256" key="6">
    <source>
        <dbReference type="ARBA" id="ARBA00022741"/>
    </source>
</evidence>
<dbReference type="InterPro" id="IPR011009">
    <property type="entry name" value="Kinase-like_dom_sf"/>
</dbReference>
<feature type="transmembrane region" description="Helical" evidence="17">
    <location>
        <begin position="451"/>
        <end position="474"/>
    </location>
</feature>
<dbReference type="InterPro" id="IPR036426">
    <property type="entry name" value="Bulb-type_lectin_dom_sf"/>
</dbReference>
<feature type="signal peptide" evidence="18">
    <location>
        <begin position="1"/>
        <end position="25"/>
    </location>
</feature>
<dbReference type="InterPro" id="IPR021820">
    <property type="entry name" value="S-locus_recpt_kinase_C"/>
</dbReference>
<comment type="subcellular location">
    <subcellularLocation>
        <location evidence="1">Membrane</location>
        <topology evidence="1">Single-pass type I membrane protein</topology>
    </subcellularLocation>
</comment>